<keyword evidence="19" id="KW-1185">Reference proteome</keyword>
<evidence type="ECO:0000313" key="20">
    <source>
        <dbReference type="Proteomes" id="UP000324176"/>
    </source>
</evidence>
<evidence type="ECO:0000256" key="13">
    <source>
        <dbReference type="RuleBase" id="RU003983"/>
    </source>
</evidence>
<feature type="domain" description="CAAX prenyl protease 1 N-terminal" evidence="16">
    <location>
        <begin position="27"/>
        <end position="204"/>
    </location>
</feature>
<keyword evidence="7 12" id="KW-0862">Zinc</keyword>
<evidence type="ECO:0000313" key="18">
    <source>
        <dbReference type="EMBL" id="TYP92887.1"/>
    </source>
</evidence>
<dbReference type="RefSeq" id="WP_046849908.1">
    <property type="nucleotide sequence ID" value="NZ_CP011451.1"/>
</dbReference>
<evidence type="ECO:0000259" key="15">
    <source>
        <dbReference type="Pfam" id="PF01435"/>
    </source>
</evidence>
<feature type="transmembrane region" description="Helical" evidence="14">
    <location>
        <begin position="329"/>
        <end position="346"/>
    </location>
</feature>
<proteinExistence type="inferred from homology"/>
<dbReference type="Proteomes" id="UP000034156">
    <property type="component" value="Chromosome"/>
</dbReference>
<sequence length="418" mass="47784">MQTFTAVFITALLLTTVTQLWLAIRHIRHIRAYRNQVPQDFASQIDLAAHQKAADYTCARTRLSFPSTFTHVLLLLMLTLGGGLNVLASFWANWFTDPIPHGMALIISTVLLLSVIEIPFSYYRTFVIEQQFGFNKMTPAMFFADLIKQYTLGFVLGAPLLFVMLWLMEKMGESWWFYAWLAWVAFNLFLLAIYPTWIAPLFNKFSPLQDASLKERIEQLLYKCGFESSGLFVMDGSRRSSHGNAYFTGFGKTKRIVFFDTLLSRLEPSEIEAILAHELGHFKRHHVIKRIVWSFIVSLAFLWLLGYLMQQNWFYQGLGVTVPSVPSNAMAVLLFFLVMPVFTFLLQPLSSLYSRKHEFEADEYAAQNASAADLIQALVKLYQDNAATLTPDPVHSTFYDSHPPAAIRVAHLKKFISV</sequence>
<keyword evidence="8 14" id="KW-1133">Transmembrane helix</keyword>
<dbReference type="GO" id="GO:0046872">
    <property type="term" value="F:metal ion binding"/>
    <property type="evidence" value="ECO:0007669"/>
    <property type="project" value="UniProtKB-KW"/>
</dbReference>
<dbReference type="EMBL" id="CP011451">
    <property type="protein sequence ID" value="AKH37838.1"/>
    <property type="molecule type" value="Genomic_DNA"/>
</dbReference>
<dbReference type="PANTHER" id="PTHR10120">
    <property type="entry name" value="CAAX PRENYL PROTEASE 1"/>
    <property type="match status" value="1"/>
</dbReference>
<organism evidence="17 19">
    <name type="scientific">Nitrosomonas communis</name>
    <dbReference type="NCBI Taxonomy" id="44574"/>
    <lineage>
        <taxon>Bacteria</taxon>
        <taxon>Pseudomonadati</taxon>
        <taxon>Pseudomonadota</taxon>
        <taxon>Betaproteobacteria</taxon>
        <taxon>Nitrosomonadales</taxon>
        <taxon>Nitrosomonadaceae</taxon>
        <taxon>Nitrosomonas</taxon>
    </lineage>
</organism>
<dbReference type="KEGG" id="nco:AAW31_08500"/>
<evidence type="ECO:0000256" key="12">
    <source>
        <dbReference type="PIRSR" id="PIRSR627057-2"/>
    </source>
</evidence>
<keyword evidence="10 14" id="KW-0472">Membrane</keyword>
<feature type="transmembrane region" description="Helical" evidence="14">
    <location>
        <begin position="147"/>
        <end position="168"/>
    </location>
</feature>
<dbReference type="CDD" id="cd07343">
    <property type="entry name" value="M48A_Zmpste24p_like"/>
    <property type="match status" value="1"/>
</dbReference>
<evidence type="ECO:0000256" key="7">
    <source>
        <dbReference type="ARBA" id="ARBA00022833"/>
    </source>
</evidence>
<dbReference type="InterPro" id="IPR032456">
    <property type="entry name" value="Peptidase_M48_N"/>
</dbReference>
<feature type="active site" description="Proton donor" evidence="11">
    <location>
        <position position="362"/>
    </location>
</feature>
<dbReference type="InterPro" id="IPR027057">
    <property type="entry name" value="CAXX_Prtase_1"/>
</dbReference>
<evidence type="ECO:0000259" key="16">
    <source>
        <dbReference type="Pfam" id="PF16491"/>
    </source>
</evidence>
<evidence type="ECO:0000256" key="3">
    <source>
        <dbReference type="ARBA" id="ARBA00022692"/>
    </source>
</evidence>
<feature type="binding site" evidence="12">
    <location>
        <position position="277"/>
    </location>
    <ligand>
        <name>Zn(2+)</name>
        <dbReference type="ChEBI" id="CHEBI:29105"/>
        <note>catalytic</note>
    </ligand>
</feature>
<evidence type="ECO:0000256" key="11">
    <source>
        <dbReference type="PIRSR" id="PIRSR627057-1"/>
    </source>
</evidence>
<keyword evidence="4 12" id="KW-0479">Metal-binding</keyword>
<feature type="transmembrane region" description="Helical" evidence="14">
    <location>
        <begin position="72"/>
        <end position="92"/>
    </location>
</feature>
<dbReference type="GO" id="GO:0004222">
    <property type="term" value="F:metalloendopeptidase activity"/>
    <property type="evidence" value="ECO:0007669"/>
    <property type="project" value="InterPro"/>
</dbReference>
<evidence type="ECO:0000256" key="5">
    <source>
        <dbReference type="ARBA" id="ARBA00022801"/>
    </source>
</evidence>
<gene>
    <name evidence="17" type="ORF">AAW31_08500</name>
    <name evidence="18" type="ORF">BCL69_100588</name>
</gene>
<evidence type="ECO:0000313" key="17">
    <source>
        <dbReference type="EMBL" id="AKH37838.1"/>
    </source>
</evidence>
<feature type="transmembrane region" description="Helical" evidence="14">
    <location>
        <begin position="6"/>
        <end position="24"/>
    </location>
</feature>
<keyword evidence="2 13" id="KW-0645">Protease</keyword>
<reference evidence="17 19" key="2">
    <citation type="journal article" date="2016" name="Genome Announc.">
        <title>Genome Sequence of Nitrosomonas communis Strain Nm2, a Mesophilic Ammonia-Oxidizing Bacterium Isolated from Mediterranean Soil.</title>
        <authorList>
            <person name="Kozlowski J.A."/>
            <person name="Kits K.D."/>
            <person name="Stein L.Y."/>
        </authorList>
    </citation>
    <scope>NUCLEOTIDE SEQUENCE [LARGE SCALE GENOMIC DNA]</scope>
    <source>
        <strain evidence="17 19">Nm2</strain>
    </source>
</reference>
<accession>A0A0F7KF95</accession>
<feature type="transmembrane region" description="Helical" evidence="14">
    <location>
        <begin position="174"/>
        <end position="194"/>
    </location>
</feature>
<dbReference type="Proteomes" id="UP000324176">
    <property type="component" value="Unassembled WGS sequence"/>
</dbReference>
<name>A0A0F7KF95_9PROT</name>
<evidence type="ECO:0000256" key="4">
    <source>
        <dbReference type="ARBA" id="ARBA00022723"/>
    </source>
</evidence>
<dbReference type="OrthoDB" id="9781930at2"/>
<evidence type="ECO:0000256" key="9">
    <source>
        <dbReference type="ARBA" id="ARBA00023049"/>
    </source>
</evidence>
<keyword evidence="5 13" id="KW-0378">Hydrolase</keyword>
<evidence type="ECO:0000256" key="1">
    <source>
        <dbReference type="ARBA" id="ARBA00004477"/>
    </source>
</evidence>
<protein>
    <submittedName>
        <fullName evidence="17">Peptidase M48</fullName>
    </submittedName>
    <submittedName>
        <fullName evidence="18">STE24 endopeptidase</fullName>
    </submittedName>
</protein>
<dbReference type="PATRIC" id="fig|44574.3.peg.2075"/>
<keyword evidence="6" id="KW-0256">Endoplasmic reticulum</keyword>
<dbReference type="GO" id="GO:0071586">
    <property type="term" value="P:CAAX-box protein processing"/>
    <property type="evidence" value="ECO:0007669"/>
    <property type="project" value="InterPro"/>
</dbReference>
<reference evidence="18 20" key="3">
    <citation type="submission" date="2019-07" db="EMBL/GenBank/DDBJ databases">
        <title>Active sludge and wastewater microbial communities from Klosterneuburg, Austria.</title>
        <authorList>
            <person name="Wagner M."/>
        </authorList>
    </citation>
    <scope>NUCLEOTIDE SEQUENCE [LARGE SCALE GENOMIC DNA]</scope>
    <source>
        <strain evidence="18 20">Nm2</strain>
    </source>
</reference>
<evidence type="ECO:0000256" key="8">
    <source>
        <dbReference type="ARBA" id="ARBA00022989"/>
    </source>
</evidence>
<evidence type="ECO:0000256" key="6">
    <source>
        <dbReference type="ARBA" id="ARBA00022824"/>
    </source>
</evidence>
<dbReference type="FunFam" id="3.30.2010.10:FF:000002">
    <property type="entry name" value="CAAX prenyl protease"/>
    <property type="match status" value="1"/>
</dbReference>
<evidence type="ECO:0000256" key="2">
    <source>
        <dbReference type="ARBA" id="ARBA00022670"/>
    </source>
</evidence>
<feature type="binding site" evidence="12">
    <location>
        <position position="281"/>
    </location>
    <ligand>
        <name>Zn(2+)</name>
        <dbReference type="ChEBI" id="CHEBI:29105"/>
        <note>catalytic</note>
    </ligand>
</feature>
<dbReference type="Pfam" id="PF01435">
    <property type="entry name" value="Peptidase_M48"/>
    <property type="match status" value="1"/>
</dbReference>
<dbReference type="Gene3D" id="3.30.2010.10">
    <property type="entry name" value="Metalloproteases ('zincins'), catalytic domain"/>
    <property type="match status" value="1"/>
</dbReference>
<feature type="transmembrane region" description="Helical" evidence="14">
    <location>
        <begin position="104"/>
        <end position="126"/>
    </location>
</feature>
<feature type="transmembrane region" description="Helical" evidence="14">
    <location>
        <begin position="291"/>
        <end position="309"/>
    </location>
</feature>
<evidence type="ECO:0000256" key="10">
    <source>
        <dbReference type="ARBA" id="ARBA00023136"/>
    </source>
</evidence>
<evidence type="ECO:0000256" key="14">
    <source>
        <dbReference type="SAM" id="Phobius"/>
    </source>
</evidence>
<keyword evidence="9 13" id="KW-0482">Metalloprotease</keyword>
<dbReference type="EMBL" id="VNHT01000005">
    <property type="protein sequence ID" value="TYP92887.1"/>
    <property type="molecule type" value="Genomic_DNA"/>
</dbReference>
<comment type="subcellular location">
    <subcellularLocation>
        <location evidence="1">Endoplasmic reticulum membrane</location>
        <topology evidence="1">Multi-pass membrane protein</topology>
    </subcellularLocation>
</comment>
<comment type="similarity">
    <text evidence="13">Belongs to the peptidase M48 family.</text>
</comment>
<feature type="binding site" evidence="12">
    <location>
        <position position="358"/>
    </location>
    <ligand>
        <name>Zn(2+)</name>
        <dbReference type="ChEBI" id="CHEBI:29105"/>
        <note>catalytic</note>
    </ligand>
</feature>
<dbReference type="AlphaFoldDB" id="A0A0F7KF95"/>
<feature type="domain" description="Peptidase M48" evidence="15">
    <location>
        <begin position="207"/>
        <end position="414"/>
    </location>
</feature>
<keyword evidence="3 14" id="KW-0812">Transmembrane</keyword>
<dbReference type="InterPro" id="IPR001915">
    <property type="entry name" value="Peptidase_M48"/>
</dbReference>
<reference evidence="19" key="1">
    <citation type="submission" date="2015-05" db="EMBL/GenBank/DDBJ databases">
        <title>Draft genome of Nitrosomonas communis strain Nm2.</title>
        <authorList>
            <person name="Kozlowski J.A."/>
            <person name="Kits K.D."/>
            <person name="Stein L.Y."/>
        </authorList>
    </citation>
    <scope>NUCLEOTIDE SEQUENCE [LARGE SCALE GENOMIC DNA]</scope>
    <source>
        <strain evidence="19">Nm2</strain>
    </source>
</reference>
<feature type="active site" evidence="11">
    <location>
        <position position="278"/>
    </location>
</feature>
<dbReference type="Pfam" id="PF16491">
    <property type="entry name" value="Peptidase_M48_N"/>
    <property type="match status" value="1"/>
</dbReference>
<evidence type="ECO:0000313" key="19">
    <source>
        <dbReference type="Proteomes" id="UP000034156"/>
    </source>
</evidence>
<comment type="cofactor">
    <cofactor evidence="12 13">
        <name>Zn(2+)</name>
        <dbReference type="ChEBI" id="CHEBI:29105"/>
    </cofactor>
    <text evidence="12 13">Binds 1 zinc ion per subunit.</text>
</comment>